<dbReference type="EMBL" id="KB200149">
    <property type="protein sequence ID" value="ESP02617.1"/>
    <property type="molecule type" value="Genomic_DNA"/>
</dbReference>
<dbReference type="InterPro" id="IPR040079">
    <property type="entry name" value="Glutathione_S-Trfase"/>
</dbReference>
<dbReference type="GeneID" id="20233994"/>
<dbReference type="GO" id="GO:0005737">
    <property type="term" value="C:cytoplasm"/>
    <property type="evidence" value="ECO:0007669"/>
    <property type="project" value="TreeGrafter"/>
</dbReference>
<keyword evidence="5" id="KW-1185">Reference proteome</keyword>
<gene>
    <name evidence="4" type="ORF">LOTGIDRAFT_138075</name>
</gene>
<dbReference type="CDD" id="cd03193">
    <property type="entry name" value="GST_C_Metaxin"/>
    <property type="match status" value="1"/>
</dbReference>
<dbReference type="AlphaFoldDB" id="V4BA27"/>
<dbReference type="InterPro" id="IPR050931">
    <property type="entry name" value="Mito_Protein_Transport_Metaxin"/>
</dbReference>
<evidence type="ECO:0008006" key="6">
    <source>
        <dbReference type="Google" id="ProtNLM"/>
    </source>
</evidence>
<accession>V4BA27</accession>
<dbReference type="InterPro" id="IPR036249">
    <property type="entry name" value="Thioredoxin-like_sf"/>
</dbReference>
<dbReference type="Pfam" id="PF17171">
    <property type="entry name" value="GST_C_6"/>
    <property type="match status" value="1"/>
</dbReference>
<dbReference type="PANTHER" id="PTHR12289">
    <property type="entry name" value="METAXIN RELATED"/>
    <property type="match status" value="1"/>
</dbReference>
<dbReference type="OMA" id="YSRWKDE"/>
<dbReference type="InterPro" id="IPR033468">
    <property type="entry name" value="Metaxin_GST"/>
</dbReference>
<evidence type="ECO:0000259" key="2">
    <source>
        <dbReference type="Pfam" id="PF17171"/>
    </source>
</evidence>
<dbReference type="SFLD" id="SFLDG01200">
    <property type="entry name" value="SUF1.1"/>
    <property type="match status" value="1"/>
</dbReference>
<proteinExistence type="inferred from homology"/>
<sequence length="218" mass="25304">MKVETYLRINNIPYVADPGVEMGPKGKVPWIEYNGEVFTDSSFILKWCNKTFSVDLDKKLSPKEQGVARSIQKLVEEDIFWCCMMCLFVLDYTDNSWTGFGWLPNKIINYKARKDCWAQGIGRHTKEEVLDIMESDVKALSNILGNQKFIMGNDVSEVDCCVFGFLCQLIWQSPEQPCVDWMKVKYPNLKGYCERMKTAYWKDWDECITHGLTKEATK</sequence>
<dbReference type="OrthoDB" id="5809458at2759"/>
<protein>
    <recommendedName>
        <fullName evidence="6">GST C-terminal domain-containing protein</fullName>
    </recommendedName>
</protein>
<dbReference type="InterPro" id="IPR012336">
    <property type="entry name" value="Thioredoxin-like_fold"/>
</dbReference>
<evidence type="ECO:0000256" key="1">
    <source>
        <dbReference type="ARBA" id="ARBA00006475"/>
    </source>
</evidence>
<comment type="similarity">
    <text evidence="1">Belongs to the FAX family.</text>
</comment>
<reference evidence="4 5" key="1">
    <citation type="journal article" date="2013" name="Nature">
        <title>Insights into bilaterian evolution from three spiralian genomes.</title>
        <authorList>
            <person name="Simakov O."/>
            <person name="Marletaz F."/>
            <person name="Cho S.J."/>
            <person name="Edsinger-Gonzales E."/>
            <person name="Havlak P."/>
            <person name="Hellsten U."/>
            <person name="Kuo D.H."/>
            <person name="Larsson T."/>
            <person name="Lv J."/>
            <person name="Arendt D."/>
            <person name="Savage R."/>
            <person name="Osoegawa K."/>
            <person name="de Jong P."/>
            <person name="Grimwood J."/>
            <person name="Chapman J.A."/>
            <person name="Shapiro H."/>
            <person name="Aerts A."/>
            <person name="Otillar R.P."/>
            <person name="Terry A.Y."/>
            <person name="Boore J.L."/>
            <person name="Grigoriev I.V."/>
            <person name="Lindberg D.R."/>
            <person name="Seaver E.C."/>
            <person name="Weisblat D.A."/>
            <person name="Putnam N.H."/>
            <person name="Rokhsar D.S."/>
        </authorList>
    </citation>
    <scope>NUCLEOTIDE SEQUENCE [LARGE SCALE GENOMIC DNA]</scope>
</reference>
<evidence type="ECO:0000259" key="3">
    <source>
        <dbReference type="Pfam" id="PF17172"/>
    </source>
</evidence>
<dbReference type="Proteomes" id="UP000030746">
    <property type="component" value="Unassembled WGS sequence"/>
</dbReference>
<dbReference type="KEGG" id="lgi:LOTGIDRAFT_138075"/>
<dbReference type="SUPFAM" id="SSF52833">
    <property type="entry name" value="Thioredoxin-like"/>
    <property type="match status" value="1"/>
</dbReference>
<dbReference type="PANTHER" id="PTHR12289:SF41">
    <property type="entry name" value="FAILED AXON CONNECTIONS-RELATED"/>
    <property type="match status" value="1"/>
</dbReference>
<dbReference type="CTD" id="20233994"/>
<evidence type="ECO:0000313" key="4">
    <source>
        <dbReference type="EMBL" id="ESP02617.1"/>
    </source>
</evidence>
<evidence type="ECO:0000313" key="5">
    <source>
        <dbReference type="Proteomes" id="UP000030746"/>
    </source>
</evidence>
<dbReference type="SFLD" id="SFLDS00019">
    <property type="entry name" value="Glutathione_Transferase_(cytos"/>
    <property type="match status" value="1"/>
</dbReference>
<feature type="domain" description="Thioredoxin-like fold" evidence="3">
    <location>
        <begin position="1"/>
        <end position="91"/>
    </location>
</feature>
<dbReference type="InterPro" id="IPR026928">
    <property type="entry name" value="FAX/IsoI-like"/>
</dbReference>
<name>V4BA27_LOTGI</name>
<dbReference type="RefSeq" id="XP_009046638.1">
    <property type="nucleotide sequence ID" value="XM_009048390.1"/>
</dbReference>
<dbReference type="Pfam" id="PF17172">
    <property type="entry name" value="GST_N_4"/>
    <property type="match status" value="1"/>
</dbReference>
<dbReference type="HOGENOM" id="CLU_044137_1_0_1"/>
<dbReference type="SUPFAM" id="SSF47616">
    <property type="entry name" value="GST C-terminal domain-like"/>
    <property type="match status" value="1"/>
</dbReference>
<organism evidence="4 5">
    <name type="scientific">Lottia gigantea</name>
    <name type="common">Giant owl limpet</name>
    <dbReference type="NCBI Taxonomy" id="225164"/>
    <lineage>
        <taxon>Eukaryota</taxon>
        <taxon>Metazoa</taxon>
        <taxon>Spiralia</taxon>
        <taxon>Lophotrochozoa</taxon>
        <taxon>Mollusca</taxon>
        <taxon>Gastropoda</taxon>
        <taxon>Patellogastropoda</taxon>
        <taxon>Lottioidea</taxon>
        <taxon>Lottiidae</taxon>
        <taxon>Lottia</taxon>
    </lineage>
</organism>
<dbReference type="InterPro" id="IPR036282">
    <property type="entry name" value="Glutathione-S-Trfase_C_sf"/>
</dbReference>
<feature type="domain" description="Metaxin glutathione S-transferase" evidence="2">
    <location>
        <begin position="134"/>
        <end position="196"/>
    </location>
</feature>
<dbReference type="SFLD" id="SFLDG01180">
    <property type="entry name" value="SUF1"/>
    <property type="match status" value="1"/>
</dbReference>
<dbReference type="Gene3D" id="1.20.1050.10">
    <property type="match status" value="1"/>
</dbReference>